<protein>
    <submittedName>
        <fullName evidence="1">Uncharacterized protein</fullName>
    </submittedName>
</protein>
<evidence type="ECO:0000313" key="1">
    <source>
        <dbReference type="EMBL" id="GAA5031471.1"/>
    </source>
</evidence>
<keyword evidence="2" id="KW-1185">Reference proteome</keyword>
<proteinExistence type="predicted"/>
<sequence>MRASSAAAALAEAAFVRSPPAYTLVTSVRRAAGAPATVTPVEASVEELAVVPARDDVPGDPACGVAPVQAASARTATTAVPTEPAERAERLVRAVRPAVEAGAVGRRVEVTAPP</sequence>
<gene>
    <name evidence="1" type="ORF">GCM10023258_29680</name>
</gene>
<name>A0ABP9JIH4_9MICO</name>
<dbReference type="Proteomes" id="UP001500427">
    <property type="component" value="Unassembled WGS sequence"/>
</dbReference>
<dbReference type="EMBL" id="BAABIW010000018">
    <property type="protein sequence ID" value="GAA5031471.1"/>
    <property type="molecule type" value="Genomic_DNA"/>
</dbReference>
<reference evidence="2" key="1">
    <citation type="journal article" date="2019" name="Int. J. Syst. Evol. Microbiol.">
        <title>The Global Catalogue of Microorganisms (GCM) 10K type strain sequencing project: providing services to taxonomists for standard genome sequencing and annotation.</title>
        <authorList>
            <consortium name="The Broad Institute Genomics Platform"/>
            <consortium name="The Broad Institute Genome Sequencing Center for Infectious Disease"/>
            <person name="Wu L."/>
            <person name="Ma J."/>
        </authorList>
    </citation>
    <scope>NUCLEOTIDE SEQUENCE [LARGE SCALE GENOMIC DNA]</scope>
    <source>
        <strain evidence="2">JCM 17687</strain>
    </source>
</reference>
<evidence type="ECO:0000313" key="2">
    <source>
        <dbReference type="Proteomes" id="UP001500427"/>
    </source>
</evidence>
<organism evidence="1 2">
    <name type="scientific">Terrabacter aeriphilus</name>
    <dbReference type="NCBI Taxonomy" id="515662"/>
    <lineage>
        <taxon>Bacteria</taxon>
        <taxon>Bacillati</taxon>
        <taxon>Actinomycetota</taxon>
        <taxon>Actinomycetes</taxon>
        <taxon>Micrococcales</taxon>
        <taxon>Intrasporangiaceae</taxon>
        <taxon>Terrabacter</taxon>
    </lineage>
</organism>
<accession>A0ABP9JIH4</accession>
<comment type="caution">
    <text evidence="1">The sequence shown here is derived from an EMBL/GenBank/DDBJ whole genome shotgun (WGS) entry which is preliminary data.</text>
</comment>